<evidence type="ECO:0000313" key="2">
    <source>
        <dbReference type="EMBL" id="MBP1861889.1"/>
    </source>
</evidence>
<dbReference type="EMBL" id="JAGGJV010000012">
    <property type="protein sequence ID" value="MBP1861889.1"/>
    <property type="molecule type" value="Genomic_DNA"/>
</dbReference>
<comment type="caution">
    <text evidence="2">The sequence shown here is derived from an EMBL/GenBank/DDBJ whole genome shotgun (WGS) entry which is preliminary data.</text>
</comment>
<reference evidence="2 3" key="1">
    <citation type="submission" date="2021-03" db="EMBL/GenBank/DDBJ databases">
        <title>Genomic Encyclopedia of Type Strains, Phase IV (KMG-IV): sequencing the most valuable type-strain genomes for metagenomic binning, comparative biology and taxonomic classification.</title>
        <authorList>
            <person name="Goeker M."/>
        </authorList>
    </citation>
    <scope>NUCLEOTIDE SEQUENCE [LARGE SCALE GENOMIC DNA]</scope>
    <source>
        <strain evidence="2 3">DSM 26427</strain>
    </source>
</reference>
<protein>
    <recommendedName>
        <fullName evidence="4">Flagellar basal body-associated FliL family protein</fullName>
    </recommendedName>
</protein>
<evidence type="ECO:0000313" key="3">
    <source>
        <dbReference type="Proteomes" id="UP000823786"/>
    </source>
</evidence>
<sequence length="189" mass="20641">MLKLVFTGVWICAVSLGSVYFSIQHASAPVETDAEAERRALQEYVPGELITVPVIADGAVQGYFLTKLSFSVDKAKAKNMEVPLKESVTNALFDILVGQKLINVADTSNFDLASFKTAVKDGLNKQFRDEVIFGVLVEQLEYLSKTDVARIANSANEKQRKPVPIVDKNGETAHDQMPESEKRAAAAGH</sequence>
<evidence type="ECO:0000256" key="1">
    <source>
        <dbReference type="SAM" id="MobiDB-lite"/>
    </source>
</evidence>
<keyword evidence="3" id="KW-1185">Reference proteome</keyword>
<organism evidence="2 3">
    <name type="scientific">Rhizobium herbae</name>
    <dbReference type="NCBI Taxonomy" id="508661"/>
    <lineage>
        <taxon>Bacteria</taxon>
        <taxon>Pseudomonadati</taxon>
        <taxon>Pseudomonadota</taxon>
        <taxon>Alphaproteobacteria</taxon>
        <taxon>Hyphomicrobiales</taxon>
        <taxon>Rhizobiaceae</taxon>
        <taxon>Rhizobium/Agrobacterium group</taxon>
        <taxon>Rhizobium</taxon>
    </lineage>
</organism>
<gene>
    <name evidence="2" type="ORF">J2Z75_005418</name>
</gene>
<dbReference type="RefSeq" id="WP_209856678.1">
    <property type="nucleotide sequence ID" value="NZ_JAGGJV010000012.1"/>
</dbReference>
<feature type="region of interest" description="Disordered" evidence="1">
    <location>
        <begin position="159"/>
        <end position="189"/>
    </location>
</feature>
<dbReference type="Proteomes" id="UP000823786">
    <property type="component" value="Unassembled WGS sequence"/>
</dbReference>
<name>A0ABS4EVA1_9HYPH</name>
<evidence type="ECO:0008006" key="4">
    <source>
        <dbReference type="Google" id="ProtNLM"/>
    </source>
</evidence>
<feature type="compositionally biased region" description="Basic and acidic residues" evidence="1">
    <location>
        <begin position="168"/>
        <end position="189"/>
    </location>
</feature>
<accession>A0ABS4EVA1</accession>
<proteinExistence type="predicted"/>